<proteinExistence type="predicted"/>
<dbReference type="EMBL" id="PNBA02000015">
    <property type="protein sequence ID" value="KAG6399843.1"/>
    <property type="molecule type" value="Genomic_DNA"/>
</dbReference>
<sequence>MSEIVAESSEASDWTTNWNGDDAPLAGGRKQSRNSKPAKATFGEMLKYKNKARLEEKIVRSVTKDAQGVLSQKSGEIHEELGKPPDRENDVLTMTSGLSPNDDGNMIEVGHNLLGDEDIFVRVWTKAFVVQIGDRSVFLELGCHVINIMTLSLPRGYKDMDA</sequence>
<comment type="caution">
    <text evidence="2">The sequence shown here is derived from an EMBL/GenBank/DDBJ whole genome shotgun (WGS) entry which is preliminary data.</text>
</comment>
<name>A0A8X8WTE7_SALSN</name>
<reference evidence="2" key="1">
    <citation type="submission" date="2018-01" db="EMBL/GenBank/DDBJ databases">
        <authorList>
            <person name="Mao J.F."/>
        </authorList>
    </citation>
    <scope>NUCLEOTIDE SEQUENCE</scope>
    <source>
        <strain evidence="2">Huo1</strain>
        <tissue evidence="2">Leaf</tissue>
    </source>
</reference>
<evidence type="ECO:0000256" key="1">
    <source>
        <dbReference type="SAM" id="MobiDB-lite"/>
    </source>
</evidence>
<organism evidence="2">
    <name type="scientific">Salvia splendens</name>
    <name type="common">Scarlet sage</name>
    <dbReference type="NCBI Taxonomy" id="180675"/>
    <lineage>
        <taxon>Eukaryota</taxon>
        <taxon>Viridiplantae</taxon>
        <taxon>Streptophyta</taxon>
        <taxon>Embryophyta</taxon>
        <taxon>Tracheophyta</taxon>
        <taxon>Spermatophyta</taxon>
        <taxon>Magnoliopsida</taxon>
        <taxon>eudicotyledons</taxon>
        <taxon>Gunneridae</taxon>
        <taxon>Pentapetalae</taxon>
        <taxon>asterids</taxon>
        <taxon>lamiids</taxon>
        <taxon>Lamiales</taxon>
        <taxon>Lamiaceae</taxon>
        <taxon>Nepetoideae</taxon>
        <taxon>Mentheae</taxon>
        <taxon>Salviinae</taxon>
        <taxon>Salvia</taxon>
        <taxon>Salvia subgen. Calosphace</taxon>
        <taxon>core Calosphace</taxon>
    </lineage>
</organism>
<gene>
    <name evidence="2" type="ORF">SASPL_141328</name>
</gene>
<feature type="region of interest" description="Disordered" evidence="1">
    <location>
        <begin position="1"/>
        <end position="40"/>
    </location>
</feature>
<feature type="compositionally biased region" description="Polar residues" evidence="1">
    <location>
        <begin position="9"/>
        <end position="19"/>
    </location>
</feature>
<evidence type="ECO:0000313" key="3">
    <source>
        <dbReference type="Proteomes" id="UP000298416"/>
    </source>
</evidence>
<dbReference type="AlphaFoldDB" id="A0A8X8WTE7"/>
<protein>
    <submittedName>
        <fullName evidence="2">Uncharacterized protein</fullName>
    </submittedName>
</protein>
<keyword evidence="3" id="KW-1185">Reference proteome</keyword>
<reference evidence="2" key="2">
    <citation type="submission" date="2020-08" db="EMBL/GenBank/DDBJ databases">
        <title>Plant Genome Project.</title>
        <authorList>
            <person name="Zhang R.-G."/>
        </authorList>
    </citation>
    <scope>NUCLEOTIDE SEQUENCE</scope>
    <source>
        <strain evidence="2">Huo1</strain>
        <tissue evidence="2">Leaf</tissue>
    </source>
</reference>
<evidence type="ECO:0000313" key="2">
    <source>
        <dbReference type="EMBL" id="KAG6399843.1"/>
    </source>
</evidence>
<dbReference type="Proteomes" id="UP000298416">
    <property type="component" value="Unassembled WGS sequence"/>
</dbReference>
<accession>A0A8X8WTE7</accession>